<dbReference type="InterPro" id="IPR050228">
    <property type="entry name" value="Carboxylesterase_BioH"/>
</dbReference>
<comment type="caution">
    <text evidence="2">The sequence shown here is derived from an EMBL/GenBank/DDBJ whole genome shotgun (WGS) entry which is preliminary data.</text>
</comment>
<feature type="non-terminal residue" evidence="2">
    <location>
        <position position="392"/>
    </location>
</feature>
<evidence type="ECO:0000313" key="2">
    <source>
        <dbReference type="EMBL" id="KAK4187807.1"/>
    </source>
</evidence>
<keyword evidence="3" id="KW-1185">Reference proteome</keyword>
<reference evidence="2" key="2">
    <citation type="submission" date="2023-05" db="EMBL/GenBank/DDBJ databases">
        <authorList>
            <consortium name="Lawrence Berkeley National Laboratory"/>
            <person name="Steindorff A."/>
            <person name="Hensen N."/>
            <person name="Bonometti L."/>
            <person name="Westerberg I."/>
            <person name="Brannstrom I.O."/>
            <person name="Guillou S."/>
            <person name="Cros-Aarteil S."/>
            <person name="Calhoun S."/>
            <person name="Haridas S."/>
            <person name="Kuo A."/>
            <person name="Mondo S."/>
            <person name="Pangilinan J."/>
            <person name="Riley R."/>
            <person name="Labutti K."/>
            <person name="Andreopoulos B."/>
            <person name="Lipzen A."/>
            <person name="Chen C."/>
            <person name="Yanf M."/>
            <person name="Daum C."/>
            <person name="Ng V."/>
            <person name="Clum A."/>
            <person name="Ohm R."/>
            <person name="Martin F."/>
            <person name="Silar P."/>
            <person name="Natvig D."/>
            <person name="Lalanne C."/>
            <person name="Gautier V."/>
            <person name="Ament-Velasquez S.L."/>
            <person name="Kruys A."/>
            <person name="Hutchinson M.I."/>
            <person name="Powell A.J."/>
            <person name="Barry K."/>
            <person name="Miller A.N."/>
            <person name="Grigoriev I.V."/>
            <person name="Debuchy R."/>
            <person name="Gladieux P."/>
            <person name="Thoren M.H."/>
            <person name="Johannesson H."/>
        </authorList>
    </citation>
    <scope>NUCLEOTIDE SEQUENCE</scope>
    <source>
        <strain evidence="2">PSN309</strain>
    </source>
</reference>
<dbReference type="EMBL" id="MU864397">
    <property type="protein sequence ID" value="KAK4187807.1"/>
    <property type="molecule type" value="Genomic_DNA"/>
</dbReference>
<feature type="domain" description="AB hydrolase-1" evidence="1">
    <location>
        <begin position="27"/>
        <end position="204"/>
    </location>
</feature>
<dbReference type="Gene3D" id="3.40.50.1820">
    <property type="entry name" value="alpha/beta hydrolase"/>
    <property type="match status" value="1"/>
</dbReference>
<sequence>MDIYNSQPSHGGMFMRSHPPSGLKHMNPVVFLHTDHHSGEYWDTKPDGDPGWVSVFNNEGFMVYAPDLPFCGKSKGFGSAMVALGLPAMRFTPQFAEAMLTAPERINHFHWMGVEHHTQWPGTGLRGDPCFEAYFRKTEVKMLGDQERQTRAQHSLVDFLNTLEHPAILVGHGSGANLAYLAADRAPERVAAIVALEPIGPPFANALRNSSRSDGTKLEYTSEYVSIPTNQPGVRCRPYGVSDIPLQFDPPPLPPTTMEDILDEGSRYQPIPFVEVFDQKAKQFCYLQDESVHPPRKLTNLQKIPNCIFTAGSSSHSAYDWATVAFLKQAGVPVQHLELAVKNGNGPLFFLEKNSSKLALSLINWLRGNILSRPSLGLLNPPPSTGAAQNSS</sequence>
<proteinExistence type="predicted"/>
<dbReference type="Proteomes" id="UP001302126">
    <property type="component" value="Unassembled WGS sequence"/>
</dbReference>
<organism evidence="2 3">
    <name type="scientific">Podospora australis</name>
    <dbReference type="NCBI Taxonomy" id="1536484"/>
    <lineage>
        <taxon>Eukaryota</taxon>
        <taxon>Fungi</taxon>
        <taxon>Dikarya</taxon>
        <taxon>Ascomycota</taxon>
        <taxon>Pezizomycotina</taxon>
        <taxon>Sordariomycetes</taxon>
        <taxon>Sordariomycetidae</taxon>
        <taxon>Sordariales</taxon>
        <taxon>Podosporaceae</taxon>
        <taxon>Podospora</taxon>
    </lineage>
</organism>
<accession>A0AAN7AJ17</accession>
<dbReference type="SUPFAM" id="SSF53474">
    <property type="entry name" value="alpha/beta-Hydrolases"/>
    <property type="match status" value="1"/>
</dbReference>
<dbReference type="PANTHER" id="PTHR43194">
    <property type="entry name" value="HYDROLASE ALPHA/BETA FOLD FAMILY"/>
    <property type="match status" value="1"/>
</dbReference>
<gene>
    <name evidence="2" type="ORF">QBC35DRAFT_384034</name>
</gene>
<dbReference type="InterPro" id="IPR000073">
    <property type="entry name" value="AB_hydrolase_1"/>
</dbReference>
<keyword evidence="2" id="KW-0378">Hydrolase</keyword>
<reference evidence="2" key="1">
    <citation type="journal article" date="2023" name="Mol. Phylogenet. Evol.">
        <title>Genome-scale phylogeny and comparative genomics of the fungal order Sordariales.</title>
        <authorList>
            <person name="Hensen N."/>
            <person name="Bonometti L."/>
            <person name="Westerberg I."/>
            <person name="Brannstrom I.O."/>
            <person name="Guillou S."/>
            <person name="Cros-Aarteil S."/>
            <person name="Calhoun S."/>
            <person name="Haridas S."/>
            <person name="Kuo A."/>
            <person name="Mondo S."/>
            <person name="Pangilinan J."/>
            <person name="Riley R."/>
            <person name="LaButti K."/>
            <person name="Andreopoulos B."/>
            <person name="Lipzen A."/>
            <person name="Chen C."/>
            <person name="Yan M."/>
            <person name="Daum C."/>
            <person name="Ng V."/>
            <person name="Clum A."/>
            <person name="Steindorff A."/>
            <person name="Ohm R.A."/>
            <person name="Martin F."/>
            <person name="Silar P."/>
            <person name="Natvig D.O."/>
            <person name="Lalanne C."/>
            <person name="Gautier V."/>
            <person name="Ament-Velasquez S.L."/>
            <person name="Kruys A."/>
            <person name="Hutchinson M.I."/>
            <person name="Powell A.J."/>
            <person name="Barry K."/>
            <person name="Miller A.N."/>
            <person name="Grigoriev I.V."/>
            <person name="Debuchy R."/>
            <person name="Gladieux P."/>
            <person name="Hiltunen Thoren M."/>
            <person name="Johannesson H."/>
        </authorList>
    </citation>
    <scope>NUCLEOTIDE SEQUENCE</scope>
    <source>
        <strain evidence="2">PSN309</strain>
    </source>
</reference>
<dbReference type="GO" id="GO:0016787">
    <property type="term" value="F:hydrolase activity"/>
    <property type="evidence" value="ECO:0007669"/>
    <property type="project" value="UniProtKB-KW"/>
</dbReference>
<dbReference type="InterPro" id="IPR029058">
    <property type="entry name" value="AB_hydrolase_fold"/>
</dbReference>
<dbReference type="Pfam" id="PF00561">
    <property type="entry name" value="Abhydrolase_1"/>
    <property type="match status" value="1"/>
</dbReference>
<evidence type="ECO:0000313" key="3">
    <source>
        <dbReference type="Proteomes" id="UP001302126"/>
    </source>
</evidence>
<dbReference type="AlphaFoldDB" id="A0AAN7AJ17"/>
<name>A0AAN7AJ17_9PEZI</name>
<evidence type="ECO:0000259" key="1">
    <source>
        <dbReference type="Pfam" id="PF00561"/>
    </source>
</evidence>
<protein>
    <submittedName>
        <fullName evidence="2">Alpha/Beta hydrolase protein</fullName>
    </submittedName>
</protein>
<dbReference type="PANTHER" id="PTHR43194:SF4">
    <property type="entry name" value="AB HYDROLASE-1 DOMAIN-CONTAINING PROTEIN"/>
    <property type="match status" value="1"/>
</dbReference>